<dbReference type="CDD" id="cd09885">
    <property type="entry name" value="PIN_Smg6-like"/>
    <property type="match status" value="1"/>
</dbReference>
<dbReference type="InterPro" id="IPR037518">
    <property type="entry name" value="MPN"/>
</dbReference>
<keyword evidence="2" id="KW-0736">Signalosome</keyword>
<evidence type="ECO:0000256" key="2">
    <source>
        <dbReference type="ARBA" id="ARBA00022790"/>
    </source>
</evidence>
<feature type="domain" description="MPN" evidence="5">
    <location>
        <begin position="1408"/>
        <end position="1545"/>
    </location>
</feature>
<dbReference type="InterPro" id="IPR002716">
    <property type="entry name" value="PIN_dom"/>
</dbReference>
<dbReference type="PROSITE" id="PS50249">
    <property type="entry name" value="MPN"/>
    <property type="match status" value="1"/>
</dbReference>
<dbReference type="Pfam" id="PF18323">
    <property type="entry name" value="CSN5_C"/>
    <property type="match status" value="1"/>
</dbReference>
<dbReference type="Gene3D" id="3.40.140.10">
    <property type="entry name" value="Cytidine Deaminase, domain 2"/>
    <property type="match status" value="1"/>
</dbReference>
<dbReference type="Pfam" id="PF13638">
    <property type="entry name" value="PIN_4"/>
    <property type="match status" value="1"/>
</dbReference>
<keyword evidence="7" id="KW-1185">Reference proteome</keyword>
<evidence type="ECO:0000256" key="1">
    <source>
        <dbReference type="ARBA" id="ARBA00006008"/>
    </source>
</evidence>
<reference evidence="6 7" key="1">
    <citation type="journal article" date="2022" name="Front. Cell. Infect. Microbiol.">
        <title>The Genomes of Two Strains of Taenia crassiceps the Animal Model for the Study of Human Cysticercosis.</title>
        <authorList>
            <person name="Bobes R.J."/>
            <person name="Estrada K."/>
            <person name="Rios-Valencia D.G."/>
            <person name="Calderon-Gallegos A."/>
            <person name="de la Torre P."/>
            <person name="Carrero J.C."/>
            <person name="Sanchez-Flores A."/>
            <person name="Laclette J.P."/>
        </authorList>
    </citation>
    <scope>NUCLEOTIDE SEQUENCE [LARGE SCALE GENOMIC DNA]</scope>
    <source>
        <strain evidence="6">WFUcys</strain>
    </source>
</reference>
<dbReference type="Pfam" id="PF10373">
    <property type="entry name" value="EST1_DNA_bind"/>
    <property type="match status" value="1"/>
</dbReference>
<feature type="region of interest" description="Disordered" evidence="4">
    <location>
        <begin position="1006"/>
        <end position="1035"/>
    </location>
</feature>
<dbReference type="PANTHER" id="PTHR15696">
    <property type="entry name" value="SMG-7 SUPPRESSOR WITH MORPHOLOGICAL EFFECT ON GENITALIA PROTEIN 7"/>
    <property type="match status" value="1"/>
</dbReference>
<evidence type="ECO:0000313" key="6">
    <source>
        <dbReference type="EMBL" id="KAL5111123.1"/>
    </source>
</evidence>
<dbReference type="EMBL" id="JAKROA010000001">
    <property type="protein sequence ID" value="KAL5111123.1"/>
    <property type="molecule type" value="Genomic_DNA"/>
</dbReference>
<comment type="similarity">
    <text evidence="1">Belongs to the peptidase M67A family. CSN5 subfamily.</text>
</comment>
<dbReference type="InterPro" id="IPR018834">
    <property type="entry name" value="DNA/RNA-bd_Est1-type"/>
</dbReference>
<gene>
    <name evidence="6" type="ORF">TcWFU_000245</name>
</gene>
<evidence type="ECO:0000313" key="7">
    <source>
        <dbReference type="Proteomes" id="UP001651158"/>
    </source>
</evidence>
<feature type="region of interest" description="Disordered" evidence="4">
    <location>
        <begin position="536"/>
        <end position="556"/>
    </location>
</feature>
<dbReference type="InterPro" id="IPR040961">
    <property type="entry name" value="CSN5_C"/>
</dbReference>
<dbReference type="Pfam" id="PF01398">
    <property type="entry name" value="JAB"/>
    <property type="match status" value="1"/>
</dbReference>
<dbReference type="SUPFAM" id="SSF102712">
    <property type="entry name" value="JAB1/MPN domain"/>
    <property type="match status" value="1"/>
</dbReference>
<comment type="caution">
    <text evidence="6">The sequence shown here is derived from an EMBL/GenBank/DDBJ whole genome shotgun (WGS) entry which is preliminary data.</text>
</comment>
<dbReference type="PANTHER" id="PTHR15696:SF0">
    <property type="entry name" value="TELOMERASE-BINDING PROTEIN EST1A"/>
    <property type="match status" value="1"/>
</dbReference>
<dbReference type="CDD" id="cd08069">
    <property type="entry name" value="MPN_RPN11_CSN5"/>
    <property type="match status" value="1"/>
</dbReference>
<accession>A0ABR4QMU1</accession>
<evidence type="ECO:0000259" key="5">
    <source>
        <dbReference type="PROSITE" id="PS50249"/>
    </source>
</evidence>
<sequence length="1693" mass="187365">MSASRRPDRLIYRPPSNRPVAVSVKNFGVKSFDGANSQRIPSESDDLRDRLPSEQNVVCAGENATENMRSSEGNRSPLLPHGVCQITAAQPGLLLENVEENKTNLYSEKPVSDRIQPTELVAVNPSSRHGGIIHLPKNVNIFNQPSPNEGTPSNSQGGATNLRPVLVVRPHQRPAIPLNTRIQSSNRGGILSAHESLGAGAGISALPTVSTNSSLRRKDLLFEQSNEASSLMLTQLSSKPPSSTVAAAVYQITRLDAALNTLMVPPGNCTSRIPPLPDEQSDDKLRISEPERLFLRWWAMLENLRGSLMVNYERIILEDLDFCNAAQIEQGMWKSVFYTVLEFLRSWVVNPYLTGLLPKPEESETGQAVAAAACSRMIKLIRKVCLEDVIGVGERRLTGLLNQLQEIRHVQLDYVLSEGRPPPESGSRSCKLMYISAQKLMLYLGDLARYEEIINGGQNFGKARSWYQKAQLLIPKSGRPYHQLALLAIYTSRHFDAMCYYMRSLAASNPFPTASQSLSALFSDVHRHGAEFLQKKSSSSRWPLGRPSSQTGLSCNHAPNIFTHDRPKRVEIWIHPVNGTATIVQGNRSLTVPHFAAGVGTLSNSKTAAGAANPPSPPSDELLEDENEEEGEEAQADAEEYANMSLIELTKLFGLHFMHAHGQLFTKIGMEAFPEVASMALQALSGLLAQQPCPLSEDRLCQILMVNMFNLDRAAMFTAQSAISMVAAAERSNNGVAEVGRRQQQQQQELLQRKPKVESETLRSVHHDHAARFALDTFSLICRRAAKLFTESQPKSITSGNWLHPDLRVLLPALRLWTEWMILHPEHWSPPPNHRDPTLRPCLDDWRLVAGMCTHAAQWFAGVEDAPSVQEITPSTALVVQLHLRKHRVEADGDGCDAAAENSVNRIPAFLKYTTLFEETVCAGFKPMLDLIPKMYQYTGDWDAESVAHYIRIEKILLFGDFLCGIEPPVLSYDVDKAIYEPVAEHDSCERAPIKKCAPCHLNGSESLTGSGDESETDSQSGGKSAKTALKVEEEGIEEDEGGEEICALRRRRAVLRSQLTEARRLEAWRQQAVRQAAAGGPRGIEIEVRPIYILPDTNCYIDWLEGVARLAQASSNYTVLVPIVVFNELDYLASQDRAFAVSSIEITFAQYLTNPSSTTSDINGGGGGRANLIQERAKAAIAFLEGEFNHRNPRLRALTAKGSMLETIAYRNEVNGGKQPGQINDDVILTCCRRFCKEVLSQISAEGNLVSTAESKNQPMRVTREVVLLTSDRNLRLKALSLNIPARPLRPFVEWSCLKPVEVPAVSSPSGNERPLEESEASKTNMESGPIGAAEAMDTEAQVTPIPDPSSFAAATPNASDVARIAWEHANDVNEISDECLKYNVAVHQSIVNAKPWTNDPHYFKSVNISAVALLKMLIHAHSGGVYEIMGILIGKVAHETMIVMDSFPLPVQGTETRVNAQSEAYEFMALYTELVAKVGRHENVLGWYHSHPGYGCWLSGIDVSTQHTNQTYQEPFVAIVVDPTRTVSYGKVNLGAFRTYPEGYKPPDEGPSEYQSIPMDKIEDFGVHCKRYYSLEVSYFKSSLEKNIINMLWNKYWVNALNSDSTIAQSNHLTDLTRDLADKVENAAINVDRMNSDNGRLQDRLAKCTKDAAKISLEQVNAIIGHMIKDDIFKYLLSFMLRSISSSESVI</sequence>
<feature type="compositionally biased region" description="Acidic residues" evidence="4">
    <location>
        <begin position="621"/>
        <end position="635"/>
    </location>
</feature>
<protein>
    <recommendedName>
        <fullName evidence="5">MPN domain-containing protein</fullName>
    </recommendedName>
</protein>
<organism evidence="6 7">
    <name type="scientific">Taenia crassiceps</name>
    <dbReference type="NCBI Taxonomy" id="6207"/>
    <lineage>
        <taxon>Eukaryota</taxon>
        <taxon>Metazoa</taxon>
        <taxon>Spiralia</taxon>
        <taxon>Lophotrochozoa</taxon>
        <taxon>Platyhelminthes</taxon>
        <taxon>Cestoda</taxon>
        <taxon>Eucestoda</taxon>
        <taxon>Cyclophyllidea</taxon>
        <taxon>Taeniidae</taxon>
        <taxon>Taenia</taxon>
    </lineage>
</organism>
<dbReference type="SMART" id="SM00232">
    <property type="entry name" value="JAB_MPN"/>
    <property type="match status" value="1"/>
</dbReference>
<evidence type="ECO:0000256" key="3">
    <source>
        <dbReference type="ARBA" id="ARBA00023161"/>
    </source>
</evidence>
<feature type="region of interest" description="Disordered" evidence="4">
    <location>
        <begin position="605"/>
        <end position="635"/>
    </location>
</feature>
<feature type="region of interest" description="Disordered" evidence="4">
    <location>
        <begin position="1305"/>
        <end position="1330"/>
    </location>
</feature>
<dbReference type="SUPFAM" id="SSF48452">
    <property type="entry name" value="TPR-like"/>
    <property type="match status" value="1"/>
</dbReference>
<dbReference type="InterPro" id="IPR000555">
    <property type="entry name" value="JAMM/MPN+_dom"/>
</dbReference>
<dbReference type="InterPro" id="IPR011990">
    <property type="entry name" value="TPR-like_helical_dom_sf"/>
</dbReference>
<feature type="compositionally biased region" description="Polar residues" evidence="4">
    <location>
        <begin position="1006"/>
        <end position="1023"/>
    </location>
</feature>
<dbReference type="Gene3D" id="1.25.40.10">
    <property type="entry name" value="Tetratricopeptide repeat domain"/>
    <property type="match status" value="1"/>
</dbReference>
<evidence type="ECO:0000256" key="4">
    <source>
        <dbReference type="SAM" id="MobiDB-lite"/>
    </source>
</evidence>
<dbReference type="Proteomes" id="UP001651158">
    <property type="component" value="Unassembled WGS sequence"/>
</dbReference>
<dbReference type="InterPro" id="IPR029060">
    <property type="entry name" value="PIN-like_dom_sf"/>
</dbReference>
<dbReference type="SUPFAM" id="SSF88723">
    <property type="entry name" value="PIN domain-like"/>
    <property type="match status" value="1"/>
</dbReference>
<dbReference type="Gene3D" id="3.40.50.1010">
    <property type="entry name" value="5'-nuclease"/>
    <property type="match status" value="1"/>
</dbReference>
<proteinExistence type="inferred from homology"/>
<keyword evidence="3" id="KW-0866">Nonsense-mediated mRNA decay</keyword>
<dbReference type="InterPro" id="IPR045153">
    <property type="entry name" value="Est1/Ebs1-like"/>
</dbReference>
<feature type="compositionally biased region" description="Polar residues" evidence="4">
    <location>
        <begin position="536"/>
        <end position="554"/>
    </location>
</feature>
<name>A0ABR4QMU1_9CEST</name>